<sequence>MLRLSLAVLAALAASSAWAQPAQPVSPEKQALVQRVLAKMPMENVGLSMLQAPAAEAVRQARAVLQGRAAPDKQDAALKDIADEANKFLAEEAPLVRASTQQVVASTIAPLLAQRFTEDELRQLAAILESPVKAKFEALAPEIQKTLGEGVAKANQAQVNARLTELNNKIGMRLRAAVAQ</sequence>
<reference evidence="2 3" key="1">
    <citation type="submission" date="2022-08" db="EMBL/GenBank/DDBJ databases">
        <title>Reclassification of Massilia species as members of the genera Telluria, Duganella, Pseudoduganella, Mokoshia gen. nov. and Zemynaea gen. nov. using orthogonal and non-orthogonal genome-based approaches.</title>
        <authorList>
            <person name="Bowman J.P."/>
        </authorList>
    </citation>
    <scope>NUCLEOTIDE SEQUENCE [LARGE SCALE GENOMIC DNA]</scope>
    <source>
        <strain evidence="2 3">JCM 31607</strain>
    </source>
</reference>
<protein>
    <submittedName>
        <fullName evidence="2">DUF2059 domain-containing protein</fullName>
    </submittedName>
</protein>
<dbReference type="Proteomes" id="UP001205861">
    <property type="component" value="Unassembled WGS sequence"/>
</dbReference>
<keyword evidence="3" id="KW-1185">Reference proteome</keyword>
<comment type="caution">
    <text evidence="2">The sequence shown here is derived from an EMBL/GenBank/DDBJ whole genome shotgun (WGS) entry which is preliminary data.</text>
</comment>
<organism evidence="2 3">
    <name type="scientific">Massilia solisilvae</name>
    <dbReference type="NCBI Taxonomy" id="1811225"/>
    <lineage>
        <taxon>Bacteria</taxon>
        <taxon>Pseudomonadati</taxon>
        <taxon>Pseudomonadota</taxon>
        <taxon>Betaproteobacteria</taxon>
        <taxon>Burkholderiales</taxon>
        <taxon>Oxalobacteraceae</taxon>
        <taxon>Telluria group</taxon>
        <taxon>Massilia</taxon>
    </lineage>
</organism>
<evidence type="ECO:0000256" key="1">
    <source>
        <dbReference type="SAM" id="SignalP"/>
    </source>
</evidence>
<gene>
    <name evidence="2" type="ORF">NX773_09035</name>
</gene>
<dbReference type="RefSeq" id="WP_258856017.1">
    <property type="nucleotide sequence ID" value="NZ_JANUGV010000002.1"/>
</dbReference>
<evidence type="ECO:0000313" key="2">
    <source>
        <dbReference type="EMBL" id="MCS0608308.1"/>
    </source>
</evidence>
<proteinExistence type="predicted"/>
<keyword evidence="1" id="KW-0732">Signal</keyword>
<feature type="chain" id="PRO_5047215110" evidence="1">
    <location>
        <begin position="20"/>
        <end position="180"/>
    </location>
</feature>
<feature type="signal peptide" evidence="1">
    <location>
        <begin position="1"/>
        <end position="19"/>
    </location>
</feature>
<accession>A0ABT2BIG1</accession>
<dbReference type="EMBL" id="JANUGV010000002">
    <property type="protein sequence ID" value="MCS0608308.1"/>
    <property type="molecule type" value="Genomic_DNA"/>
</dbReference>
<name>A0ABT2BIG1_9BURK</name>
<evidence type="ECO:0000313" key="3">
    <source>
        <dbReference type="Proteomes" id="UP001205861"/>
    </source>
</evidence>